<reference evidence="5" key="3">
    <citation type="submission" date="2022-01" db="UniProtKB">
        <authorList>
            <consortium name="EnsemblPlants"/>
        </authorList>
    </citation>
    <scope>IDENTIFICATION</scope>
    <source>
        <strain evidence="5">subsp. vulgare</strain>
    </source>
</reference>
<dbReference type="AlphaFoldDB" id="A0A8I6WSC2"/>
<evidence type="ECO:0000256" key="3">
    <source>
        <dbReference type="SAM" id="SignalP"/>
    </source>
</evidence>
<keyword evidence="3" id="KW-0732">Signal</keyword>
<evidence type="ECO:0000259" key="4">
    <source>
        <dbReference type="SMART" id="SM00554"/>
    </source>
</evidence>
<gene>
    <name evidence="5" type="primary">LOC123409830</name>
</gene>
<feature type="compositionally biased region" description="Pro residues" evidence="1">
    <location>
        <begin position="87"/>
        <end position="103"/>
    </location>
</feature>
<dbReference type="InterPro" id="IPR052806">
    <property type="entry name" value="Fasciclin-like_AGP"/>
</dbReference>
<name>A0A8I6WSC2_HORVV</name>
<dbReference type="RefSeq" id="XP_044958639.1">
    <property type="nucleotide sequence ID" value="XM_045102704.1"/>
</dbReference>
<feature type="chain" id="PRO_5035207197" description="FAS1 domain-containing protein" evidence="3">
    <location>
        <begin position="24"/>
        <end position="689"/>
    </location>
</feature>
<dbReference type="EnsemblPlants" id="HORVU.MOREX.r3.1HG0045220.1">
    <property type="protein sequence ID" value="HORVU.MOREX.r3.1HG0045220.1.CDS1"/>
    <property type="gene ID" value="HORVU.MOREX.r3.1HG0045220"/>
</dbReference>
<dbReference type="KEGG" id="hvg:123409830"/>
<keyword evidence="2" id="KW-1133">Transmembrane helix</keyword>
<proteinExistence type="predicted"/>
<dbReference type="Gramene" id="HORVU.MOREX.r3.1HG0045220.1">
    <property type="protein sequence ID" value="HORVU.MOREX.r3.1HG0045220.1.CDS1"/>
    <property type="gene ID" value="HORVU.MOREX.r3.1HG0045220"/>
</dbReference>
<keyword evidence="2" id="KW-0812">Transmembrane</keyword>
<dbReference type="PANTHER" id="PTHR33985:SF16">
    <property type="entry name" value="FAS1 DOMAIN-CONTAINING PROTEIN"/>
    <property type="match status" value="1"/>
</dbReference>
<evidence type="ECO:0000313" key="5">
    <source>
        <dbReference type="EnsemblPlants" id="HORVU.MOREX.r3.1HG0045220.1.CDS1"/>
    </source>
</evidence>
<keyword evidence="6" id="KW-1185">Reference proteome</keyword>
<accession>A0A8I6WSC2</accession>
<evidence type="ECO:0000313" key="6">
    <source>
        <dbReference type="Proteomes" id="UP000011116"/>
    </source>
</evidence>
<dbReference type="InterPro" id="IPR000782">
    <property type="entry name" value="FAS1_domain"/>
</dbReference>
<feature type="domain" description="FAS1" evidence="4">
    <location>
        <begin position="359"/>
        <end position="454"/>
    </location>
</feature>
<feature type="region of interest" description="Disordered" evidence="1">
    <location>
        <begin position="85"/>
        <end position="153"/>
    </location>
</feature>
<protein>
    <recommendedName>
        <fullName evidence="4">FAS1 domain-containing protein</fullName>
    </recommendedName>
</protein>
<dbReference type="SMART" id="SM00554">
    <property type="entry name" value="FAS1"/>
    <property type="match status" value="1"/>
</dbReference>
<reference evidence="6" key="1">
    <citation type="journal article" date="2012" name="Nature">
        <title>A physical, genetic and functional sequence assembly of the barley genome.</title>
        <authorList>
            <consortium name="The International Barley Genome Sequencing Consortium"/>
            <person name="Mayer K.F."/>
            <person name="Waugh R."/>
            <person name="Brown J.W."/>
            <person name="Schulman A."/>
            <person name="Langridge P."/>
            <person name="Platzer M."/>
            <person name="Fincher G.B."/>
            <person name="Muehlbauer G.J."/>
            <person name="Sato K."/>
            <person name="Close T.J."/>
            <person name="Wise R.P."/>
            <person name="Stein N."/>
        </authorList>
    </citation>
    <scope>NUCLEOTIDE SEQUENCE [LARGE SCALE GENOMIC DNA]</scope>
    <source>
        <strain evidence="6">cv. Morex</strain>
    </source>
</reference>
<organism evidence="5 6">
    <name type="scientific">Hordeum vulgare subsp. vulgare</name>
    <name type="common">Domesticated barley</name>
    <dbReference type="NCBI Taxonomy" id="112509"/>
    <lineage>
        <taxon>Eukaryota</taxon>
        <taxon>Viridiplantae</taxon>
        <taxon>Streptophyta</taxon>
        <taxon>Embryophyta</taxon>
        <taxon>Tracheophyta</taxon>
        <taxon>Spermatophyta</taxon>
        <taxon>Magnoliopsida</taxon>
        <taxon>Liliopsida</taxon>
        <taxon>Poales</taxon>
        <taxon>Poaceae</taxon>
        <taxon>BOP clade</taxon>
        <taxon>Pooideae</taxon>
        <taxon>Triticodae</taxon>
        <taxon>Triticeae</taxon>
        <taxon>Hordeinae</taxon>
        <taxon>Hordeum</taxon>
    </lineage>
</organism>
<dbReference type="Gramene" id="HORVU.MOREX.r2.1HG0035110.1">
    <property type="protein sequence ID" value="HORVU.MOREX.r2.1HG0035110.1.CDS.1"/>
    <property type="gene ID" value="HORVU.MOREX.r2.1HG0035110"/>
</dbReference>
<dbReference type="OrthoDB" id="765989at2759"/>
<evidence type="ECO:0000256" key="1">
    <source>
        <dbReference type="SAM" id="MobiDB-lite"/>
    </source>
</evidence>
<evidence type="ECO:0000256" key="2">
    <source>
        <dbReference type="SAM" id="Phobius"/>
    </source>
</evidence>
<sequence length="689" mass="74731">MALRLHHLPLLLLLTALLPTASATHSPESATSYSHHHYPTGTATAHFHPVHGAAPSMHQNHLETESQPLLAVEPAVADAQTTARPPLLVPVPPQAAAPSPPPTSVARPDLAASRSEATPQPREGSATATATTLPNQSTLPSPPPPVQAGAAAGEVVVSDSEQGLHQLSRALASLGYQEMAAAAGALLVNSPLFAKWPGPMTVFAAPDAFLQASCPTCSRRDLLIHHIAMGYYPYSELAAAAMVKIPSASVNFCINIVSEGGPFDTGLARIYAEDVEVSHPDLYNDGLYVVHGLVGFLRPLTHSCFDGPHPHHRRSLAGRSSGGTLVREAIARLRRRGFGVVAIALRLQFTELQRFANLTVFALEDQAIFARGGHDYVSSVRFHIVLKHRLTRAELLRLRPGTILPTLAGEDQSLVITHGAGENVFVNYIHIKESDVVVNSRIAVHGIESPLLHLNGELHSGGAAEPNLKKRFTLHDSQRPAEQGWARDRGVPLYWAVVGAAVAAMAGVAGAGSWFRWVKGKDGKRIYLAQAAMEATYNAKYGRRDLMAELEEQKKRLCAICSDEAFDWTATCCDVKFCCLCLGTAYVKRHNALYAPGPCVREGSLLPSLRVKLHPDLPGMYMESETRVKAEFEKALDQKDVHDEFVMKRVYTSHEDVLAKMAPQRILVYSREGNSEIIHQLNLGRTNIT</sequence>
<dbReference type="GeneID" id="123409830"/>
<dbReference type="PANTHER" id="PTHR33985">
    <property type="entry name" value="OS02G0491300 PROTEIN-RELATED"/>
    <property type="match status" value="1"/>
</dbReference>
<feature type="region of interest" description="Disordered" evidence="1">
    <location>
        <begin position="24"/>
        <end position="64"/>
    </location>
</feature>
<reference evidence="5" key="2">
    <citation type="submission" date="2020-10" db="EMBL/GenBank/DDBJ databases">
        <authorList>
            <person name="Scholz U."/>
            <person name="Mascher M."/>
            <person name="Fiebig A."/>
        </authorList>
    </citation>
    <scope>NUCLEOTIDE SEQUENCE [LARGE SCALE GENOMIC DNA]</scope>
    <source>
        <strain evidence="5">cv. Morex</strain>
    </source>
</reference>
<feature type="signal peptide" evidence="3">
    <location>
        <begin position="1"/>
        <end position="23"/>
    </location>
</feature>
<keyword evidence="2" id="KW-0472">Membrane</keyword>
<dbReference type="Proteomes" id="UP000011116">
    <property type="component" value="Chromosome 1H"/>
</dbReference>
<feature type="transmembrane region" description="Helical" evidence="2">
    <location>
        <begin position="493"/>
        <end position="515"/>
    </location>
</feature>